<proteinExistence type="predicted"/>
<feature type="signal peptide" evidence="1">
    <location>
        <begin position="1"/>
        <end position="18"/>
    </location>
</feature>
<evidence type="ECO:0000313" key="2">
    <source>
        <dbReference type="EMBL" id="SHL20095.1"/>
    </source>
</evidence>
<name>A0A1M6YPS4_9GAMM</name>
<protein>
    <submittedName>
        <fullName evidence="2">Uncharacterized protein</fullName>
    </submittedName>
</protein>
<keyword evidence="1" id="KW-0732">Signal</keyword>
<dbReference type="PROSITE" id="PS51257">
    <property type="entry name" value="PROKAR_LIPOPROTEIN"/>
    <property type="match status" value="1"/>
</dbReference>
<dbReference type="OrthoDB" id="6182822at2"/>
<keyword evidence="3" id="KW-1185">Reference proteome</keyword>
<sequence length="183" mass="19353">MARGNWHALLIAPFAVLAGCQATPTRMPEAEPAPAAACHWPVEAGSRSTTLARVVEVLEQRDFLVRDTDTSLGLVSAERAGRTLYHDAVDPAPRLGGFLFGGSGGHVASGVGLGIGFGGAGWPSEEATRIERVSVVVGGESVRVSRDVQLYDWRGQLRQSRTASDANFCRELHDAVEAGEVSS</sequence>
<dbReference type="RefSeq" id="WP_064699039.1">
    <property type="nucleotide sequence ID" value="NZ_BDEO01000005.1"/>
</dbReference>
<dbReference type="Proteomes" id="UP000184248">
    <property type="component" value="Unassembled WGS sequence"/>
</dbReference>
<dbReference type="EMBL" id="FRAL01000009">
    <property type="protein sequence ID" value="SHL20095.1"/>
    <property type="molecule type" value="Genomic_DNA"/>
</dbReference>
<accession>A0A1M6YPS4</accession>
<dbReference type="AlphaFoldDB" id="A0A1M6YPS4"/>
<reference evidence="3" key="1">
    <citation type="submission" date="2016-11" db="EMBL/GenBank/DDBJ databases">
        <authorList>
            <person name="Varghese N."/>
            <person name="Submissions S."/>
        </authorList>
    </citation>
    <scope>NUCLEOTIDE SEQUENCE [LARGE SCALE GENOMIC DNA]</scope>
    <source>
        <strain evidence="3">ALO Sharm</strain>
    </source>
</reference>
<gene>
    <name evidence="2" type="ORF">SAMN05192556_10953</name>
</gene>
<evidence type="ECO:0000256" key="1">
    <source>
        <dbReference type="SAM" id="SignalP"/>
    </source>
</evidence>
<evidence type="ECO:0000313" key="3">
    <source>
        <dbReference type="Proteomes" id="UP000184248"/>
    </source>
</evidence>
<organism evidence="2 3">
    <name type="scientific">Halomonas caseinilytica</name>
    <dbReference type="NCBI Taxonomy" id="438744"/>
    <lineage>
        <taxon>Bacteria</taxon>
        <taxon>Pseudomonadati</taxon>
        <taxon>Pseudomonadota</taxon>
        <taxon>Gammaproteobacteria</taxon>
        <taxon>Oceanospirillales</taxon>
        <taxon>Halomonadaceae</taxon>
        <taxon>Halomonas</taxon>
    </lineage>
</organism>
<feature type="chain" id="PRO_5009922988" evidence="1">
    <location>
        <begin position="19"/>
        <end position="183"/>
    </location>
</feature>